<dbReference type="Gene3D" id="3.40.50.300">
    <property type="entry name" value="P-loop containing nucleotide triphosphate hydrolases"/>
    <property type="match status" value="3"/>
</dbReference>
<keyword evidence="3 14" id="KW-0963">Cytoplasm</keyword>
<dbReference type="Pfam" id="PF01751">
    <property type="entry name" value="Toprim"/>
    <property type="match status" value="1"/>
</dbReference>
<organism evidence="20 21">
    <name type="scientific">Desulfurococcus amylolyticus (strain DSM 18924 / JCM 16383 / VKM B-2413 / 1221n)</name>
    <name type="common">Desulfurococcus kamchatkensis</name>
    <dbReference type="NCBI Taxonomy" id="490899"/>
    <lineage>
        <taxon>Archaea</taxon>
        <taxon>Thermoproteota</taxon>
        <taxon>Thermoprotei</taxon>
        <taxon>Desulfurococcales</taxon>
        <taxon>Desulfurococcaceae</taxon>
        <taxon>Desulfurococcus</taxon>
    </lineage>
</organism>
<dbReference type="InterPro" id="IPR013824">
    <property type="entry name" value="Topo_IA_cen_sub1"/>
</dbReference>
<protein>
    <recommendedName>
        <fullName evidence="14 15">Reverse gyrase</fullName>
        <ecNumber evidence="14">5.6.2.-</ecNumber>
    </recommendedName>
</protein>
<dbReference type="GO" id="GO:0003677">
    <property type="term" value="F:DNA binding"/>
    <property type="evidence" value="ECO:0007669"/>
    <property type="project" value="UniProtKB-UniRule"/>
</dbReference>
<comment type="miscellaneous">
    <text evidence="14">This enzyme is the only unique feature of hyperthermophilic bacteria/archaea known and seems to be essential for adaptation to life at high temperatures. It may play a role in stabilization of DNA at high temperatures.</text>
</comment>
<dbReference type="PROSITE" id="PS52036">
    <property type="entry name" value="ZF_RG_N"/>
    <property type="match status" value="1"/>
</dbReference>
<evidence type="ECO:0000256" key="3">
    <source>
        <dbReference type="ARBA" id="ARBA00022490"/>
    </source>
</evidence>
<dbReference type="Gene3D" id="1.10.460.10">
    <property type="entry name" value="Topoisomerase I, domain 2"/>
    <property type="match status" value="1"/>
</dbReference>
<evidence type="ECO:0000256" key="4">
    <source>
        <dbReference type="ARBA" id="ARBA00022723"/>
    </source>
</evidence>
<comment type="similarity">
    <text evidence="12 14">In the N-terminal section; belongs to the DEAD box helicase family. DDVD subfamily.</text>
</comment>
<keyword evidence="11 14" id="KW-0413">Isomerase</keyword>
<dbReference type="InterPro" id="IPR014001">
    <property type="entry name" value="Helicase_ATP-bd"/>
</dbReference>
<keyword evidence="9 14" id="KW-0799">Topoisomerase</keyword>
<dbReference type="InterPro" id="IPR013826">
    <property type="entry name" value="Topo_IA_cen_sub3"/>
</dbReference>
<dbReference type="InterPro" id="IPR006171">
    <property type="entry name" value="TOPRIM_dom"/>
</dbReference>
<comment type="function">
    <text evidence="14">Modifies the topological state of DNA by introducing positive supercoils in an ATP-dependent process, increasing the linking number in steps of +1. Binds to single-stranded DNA, transiently cleaves and then rejoins the ends, introducing a positive supercoil in the process. The scissile phosphodiester is attacked by the catalytic tyrosine of the enzyme, resulting in the formation of a DNA-(5'-phosphotyrosyl)-enzyme intermediate. Probably involved in rewinding DNA strands in regions of the chromosome that have opened up to allow replication, transcription, DNA repair and/or for DNA protection.</text>
</comment>
<dbReference type="GO" id="GO:0160097">
    <property type="term" value="F:reverse gyrase activity"/>
    <property type="evidence" value="ECO:0007669"/>
    <property type="project" value="UniProtKB-UniRule"/>
</dbReference>
<comment type="function">
    <text evidence="15">Modifies the topological state of DNA by introducing positive supercoils in an ATP-dependent process, increasing the linking number in steps of +1. Binds to single-stranded DNA, transiently cleaves and then rejoins the ends, introducing a positive supercoil in the process. The scissile phosphodiester is attacked by the catalytic tyrosine of the enzyme, resulting in the formation of a DNA-(5'-phosphotyrosyl)-enzyme intermediate. Involved in rewinding DNA strands in regions of the chromosome that have opened up to allow replication, transcription, DNA repair and/or for DNA protection.</text>
</comment>
<dbReference type="SMART" id="SM00437">
    <property type="entry name" value="TOP1Ac"/>
    <property type="match status" value="1"/>
</dbReference>
<sequence length="1212" mass="136085">MPGAFNPLYKGFCPVCGGDILSSEVELRGFCSRCANSGLTSILRDIASSGLGDFEEFFRRASNGLSVWGAQKIWAKRLVSGENTVLIAPTGMGKTTLLIIYSLYAARRGKRVVYITPTRTLLTQIHRRLVEAAERTGINGVNLIAYDSSMSKKKREEVLSRIEKGEYSILVATNGFLSRKSELLSRSRPDIVIADDVDSVVRSEKNVLRLLRILGYSDEVIELAKKRISLLWRLMVNKAFNNNDKYAELVKEYIEVDSLIEKTLSSTRHAQFIVASATGRMKGLMGRILKELLHVDISGVTIYGRDVTDAYMLIKPGELHGELVRIIEKLGPGGIIYIAPHHPFKNMLKEELDKAVNILADKGFRIGDATPGNVARLIKGELDILTGSASYYGSSVRGIDAPEAIRYVVFIGSPVFATSLESLLANPGMMIRVLLELVDSNDARNRVLELRRLLYTLTPGEVRLVKLALTGKILEEALQASEKLYSKYQVIKQYYRETLERTRSILDEKGIMDIGTLTLVRAGGDYYALIPDVMTYIQASGRTSRLYGSRMTHGLSIVFEYRALYNTVKGLEARLKGLNKELVFIDLASVDLDSEIKAIESSRRNNDSSPGMSYRSILVVVESPTKAKTIARFFGKPVARKLGDVTVYEIPVKIGGEIIHLNIVPTRGHIFDLTTGEEGYYGVVIADNRVTPVYEYIKKCRLCGTQFTTGDHCPRCGSRLFSDSRTIVAALRKIAGEVDEVYIATDPDIEGEKIAYDVYLAVKYYNEKVWRIELHEITLQEFLKAINNKRGINQRLVEGEIYRRVLDRLVGFKLSQELQGIYGLRFLGAGRVQTPTLGLVIDRYEEYMRNKCKKIRFKLGSPLNIIYSVFMGKNSEVIRELKTAKMLKLVRVGREIVTITPKPPYTTDELLSDAAKLNLHTGIVMSIAQQLFEAGLITYHRTDSHYVSNTGIGIAMKYIEGKKLEDYARPSHWGSPGTHEAIRPVYPYDLDDLLKAVSEGVINTVIPLTGMHLKLYDLIFKRFISSQLKPFKAVKSIYAVYFGEFKLGEIELLTNIVEEGFNVFEKTRVYKELDAVESIEVPVEEISVVDSSKSPLFTEGELVSLMKKLGLGRPSTYSKIIESIKRHGYVFVSKKRLKLIPSKRGIEVYGYLRDRYPELVSIEATRRLEESIDKIINGEVDALVYLTDIGSRLNMFHSINMVNRGDFASTSS</sequence>
<feature type="domain" description="Topo IA-type catalytic" evidence="19">
    <location>
        <begin position="793"/>
        <end position="1197"/>
    </location>
</feature>
<evidence type="ECO:0000313" key="21">
    <source>
        <dbReference type="Proteomes" id="UP000006903"/>
    </source>
</evidence>
<accession>B8D628</accession>
<dbReference type="PROSITE" id="PS50880">
    <property type="entry name" value="TOPRIM"/>
    <property type="match status" value="1"/>
</dbReference>
<feature type="domain" description="Toprim" evidence="16">
    <location>
        <begin position="616"/>
        <end position="777"/>
    </location>
</feature>
<evidence type="ECO:0000256" key="14">
    <source>
        <dbReference type="HAMAP-Rule" id="MF_01125"/>
    </source>
</evidence>
<dbReference type="InterPro" id="IPR027417">
    <property type="entry name" value="P-loop_NTPase"/>
</dbReference>
<dbReference type="InterPro" id="IPR003602">
    <property type="entry name" value="Topo_IA_DNA-bd_dom"/>
</dbReference>
<dbReference type="SMART" id="SM00493">
    <property type="entry name" value="TOPRIM"/>
    <property type="match status" value="1"/>
</dbReference>
<dbReference type="Pfam" id="PF00270">
    <property type="entry name" value="DEAD"/>
    <property type="match status" value="1"/>
</dbReference>
<dbReference type="Proteomes" id="UP000006903">
    <property type="component" value="Chromosome"/>
</dbReference>
<feature type="binding site" evidence="14">
    <location>
        <position position="71"/>
    </location>
    <ligand>
        <name>ATP</name>
        <dbReference type="ChEBI" id="CHEBI:30616"/>
    </ligand>
</feature>
<keyword evidence="14" id="KW-0378">Hydrolase</keyword>
<dbReference type="Pfam" id="PF01131">
    <property type="entry name" value="Topoisom_bac"/>
    <property type="match status" value="1"/>
</dbReference>
<keyword evidence="10 14" id="KW-0238">DNA-binding</keyword>
<dbReference type="SUPFAM" id="SSF56712">
    <property type="entry name" value="Prokaryotic type I DNA topoisomerase"/>
    <property type="match status" value="1"/>
</dbReference>
<gene>
    <name evidence="14" type="primary">rgy</name>
    <name evidence="20" type="ordered locus">DKAM_1233</name>
</gene>
<feature type="domain" description="RG N-terminal-type" evidence="18">
    <location>
        <begin position="3"/>
        <end position="42"/>
    </location>
</feature>
<dbReference type="GO" id="GO:0006265">
    <property type="term" value="P:DNA topological change"/>
    <property type="evidence" value="ECO:0007669"/>
    <property type="project" value="UniProtKB-UniRule"/>
</dbReference>
<evidence type="ECO:0000256" key="13">
    <source>
        <dbReference type="ARBA" id="ARBA00049360"/>
    </source>
</evidence>
<dbReference type="GO" id="GO:0008270">
    <property type="term" value="F:zinc ion binding"/>
    <property type="evidence" value="ECO:0007669"/>
    <property type="project" value="UniProtKB-UniRule"/>
</dbReference>
<dbReference type="HOGENOM" id="CLU_002886_0_0_2"/>
<dbReference type="AlphaFoldDB" id="B8D628"/>
<feature type="domain" description="Helicase ATP-binding" evidence="17">
    <location>
        <begin position="75"/>
        <end position="238"/>
    </location>
</feature>
<comment type="domain">
    <text evidence="14">Introduction of positive supercoils requires the cooperation of both domains. The helicase-like domain probably does not directly unwind DNA, but more likely acts by driving ATP-dependent conformational changes within the whole enzyme. A beta hairpin in the 'latch' region of the N-terminal domain plays a regulatory role in the enzyme, repressing topoisomerase activity in the absence of ATP and preventing the enzyme from acting as an ATP-independent relaxing enzyme; it also helps to coordinate nucleotide hydrolysis by the ATPase domain with the supercoiling activity of the topoisomerase domain.</text>
</comment>
<dbReference type="GO" id="GO:0016887">
    <property type="term" value="F:ATP hydrolysis activity"/>
    <property type="evidence" value="ECO:0007669"/>
    <property type="project" value="RHEA"/>
</dbReference>
<dbReference type="KEGG" id="dka:DKAM_1233"/>
<dbReference type="SMART" id="SM00436">
    <property type="entry name" value="TOP1Bc"/>
    <property type="match status" value="1"/>
</dbReference>
<evidence type="ECO:0000256" key="2">
    <source>
        <dbReference type="ARBA" id="ARBA00011245"/>
    </source>
</evidence>
<dbReference type="InterPro" id="IPR040569">
    <property type="entry name" value="Znf_Rg"/>
</dbReference>
<comment type="cofactor">
    <cofactor evidence="14">
        <name>Zn(2+)</name>
        <dbReference type="ChEBI" id="CHEBI:29105"/>
    </cofactor>
    <text evidence="14">Binds 1 or 2 zinc ions per subunit.</text>
</comment>
<dbReference type="SUPFAM" id="SSF52540">
    <property type="entry name" value="P-loop containing nucleoside triphosphate hydrolases"/>
    <property type="match status" value="2"/>
</dbReference>
<evidence type="ECO:0000256" key="15">
    <source>
        <dbReference type="RuleBase" id="RU004026"/>
    </source>
</evidence>
<evidence type="ECO:0000256" key="7">
    <source>
        <dbReference type="ARBA" id="ARBA00022833"/>
    </source>
</evidence>
<dbReference type="PRINTS" id="PR00417">
    <property type="entry name" value="PRTPISMRASEI"/>
</dbReference>
<evidence type="ECO:0000259" key="18">
    <source>
        <dbReference type="PROSITE" id="PS52036"/>
    </source>
</evidence>
<evidence type="ECO:0000256" key="5">
    <source>
        <dbReference type="ARBA" id="ARBA00022741"/>
    </source>
</evidence>
<comment type="subcellular location">
    <subcellularLocation>
        <location evidence="1 14">Cytoplasm</location>
    </subcellularLocation>
</comment>
<dbReference type="PANTHER" id="PTHR43505">
    <property type="entry name" value="REVERSE GYRASE"/>
    <property type="match status" value="1"/>
</dbReference>
<dbReference type="CDD" id="cd17924">
    <property type="entry name" value="DDXDc_reverse_gyrase"/>
    <property type="match status" value="1"/>
</dbReference>
<comment type="similarity">
    <text evidence="14">In the C-terminal section; belongs to the type IA topoisomerase family.</text>
</comment>
<evidence type="ECO:0000313" key="20">
    <source>
        <dbReference type="EMBL" id="ACL11559.1"/>
    </source>
</evidence>
<dbReference type="Gene3D" id="2.60.510.20">
    <property type="match status" value="1"/>
</dbReference>
<dbReference type="PROSITE" id="PS51192">
    <property type="entry name" value="HELICASE_ATP_BIND_1"/>
    <property type="match status" value="1"/>
</dbReference>
<evidence type="ECO:0000256" key="8">
    <source>
        <dbReference type="ARBA" id="ARBA00022840"/>
    </source>
</evidence>
<proteinExistence type="inferred from homology"/>
<feature type="active site" description="O-(5'-phospho-DNA)-tyrosine intermediate" evidence="14">
    <location>
        <position position="939"/>
    </location>
</feature>
<dbReference type="EC" id="5.6.2.-" evidence="14"/>
<dbReference type="InterPro" id="IPR011545">
    <property type="entry name" value="DEAD/DEAH_box_helicase_dom"/>
</dbReference>
<dbReference type="InterPro" id="IPR005736">
    <property type="entry name" value="Reverse_gyrase"/>
</dbReference>
<dbReference type="NCBIfam" id="TIGR01054">
    <property type="entry name" value="rgy"/>
    <property type="match status" value="1"/>
</dbReference>
<keyword evidence="6 14" id="KW-0863">Zinc-finger</keyword>
<dbReference type="GO" id="GO:0005524">
    <property type="term" value="F:ATP binding"/>
    <property type="evidence" value="ECO:0007669"/>
    <property type="project" value="UniProtKB-UniRule"/>
</dbReference>
<dbReference type="GO" id="GO:0006260">
    <property type="term" value="P:DNA replication"/>
    <property type="evidence" value="ECO:0007669"/>
    <property type="project" value="UniProtKB-UniRule"/>
</dbReference>
<evidence type="ECO:0000256" key="6">
    <source>
        <dbReference type="ARBA" id="ARBA00022771"/>
    </source>
</evidence>
<dbReference type="SMART" id="SM00487">
    <property type="entry name" value="DEXDc"/>
    <property type="match status" value="1"/>
</dbReference>
<evidence type="ECO:0000256" key="1">
    <source>
        <dbReference type="ARBA" id="ARBA00004496"/>
    </source>
</evidence>
<dbReference type="GO" id="GO:0005737">
    <property type="term" value="C:cytoplasm"/>
    <property type="evidence" value="ECO:0007669"/>
    <property type="project" value="UniProtKB-SubCell"/>
</dbReference>
<evidence type="ECO:0000256" key="12">
    <source>
        <dbReference type="ARBA" id="ARBA00043976"/>
    </source>
</evidence>
<comment type="subunit">
    <text evidence="2 14">Monomer.</text>
</comment>
<keyword evidence="5 14" id="KW-0547">Nucleotide-binding</keyword>
<keyword evidence="8 14" id="KW-0067">ATP-binding</keyword>
<dbReference type="CDD" id="cd00186">
    <property type="entry name" value="TOP1Ac"/>
    <property type="match status" value="1"/>
</dbReference>
<dbReference type="GO" id="GO:0008094">
    <property type="term" value="F:ATP-dependent activity, acting on DNA"/>
    <property type="evidence" value="ECO:0007669"/>
    <property type="project" value="UniProtKB-UniRule"/>
</dbReference>
<dbReference type="InterPro" id="IPR003601">
    <property type="entry name" value="Topo_IA_2"/>
</dbReference>
<evidence type="ECO:0000256" key="11">
    <source>
        <dbReference type="ARBA" id="ARBA00023235"/>
    </source>
</evidence>
<feature type="region of interest" description="Topoisomerase I" evidence="14">
    <location>
        <begin position="612"/>
        <end position="1212"/>
    </location>
</feature>
<evidence type="ECO:0000259" key="17">
    <source>
        <dbReference type="PROSITE" id="PS51192"/>
    </source>
</evidence>
<evidence type="ECO:0000259" key="19">
    <source>
        <dbReference type="PROSITE" id="PS52039"/>
    </source>
</evidence>
<dbReference type="PROSITE" id="PS52037">
    <property type="entry name" value="ZF_RG_C"/>
    <property type="match status" value="1"/>
</dbReference>
<comment type="catalytic activity">
    <reaction evidence="13 14 15">
        <text>ATP + H2O = ADP + phosphate + H(+)</text>
        <dbReference type="Rhea" id="RHEA:13065"/>
        <dbReference type="ChEBI" id="CHEBI:15377"/>
        <dbReference type="ChEBI" id="CHEBI:15378"/>
        <dbReference type="ChEBI" id="CHEBI:30616"/>
        <dbReference type="ChEBI" id="CHEBI:43474"/>
        <dbReference type="ChEBI" id="CHEBI:456216"/>
    </reaction>
</comment>
<evidence type="ECO:0000256" key="10">
    <source>
        <dbReference type="ARBA" id="ARBA00023125"/>
    </source>
</evidence>
<keyword evidence="7 14" id="KW-0862">Zinc</keyword>
<dbReference type="InterPro" id="IPR023405">
    <property type="entry name" value="Topo_IA_core_domain"/>
</dbReference>
<evidence type="ECO:0000256" key="9">
    <source>
        <dbReference type="ARBA" id="ARBA00023029"/>
    </source>
</evidence>
<dbReference type="SMART" id="SM00382">
    <property type="entry name" value="AAA"/>
    <property type="match status" value="1"/>
</dbReference>
<dbReference type="InterPro" id="IPR013497">
    <property type="entry name" value="Topo_IA_cen"/>
</dbReference>
<dbReference type="EMBL" id="CP001140">
    <property type="protein sequence ID" value="ACL11559.1"/>
    <property type="molecule type" value="Genomic_DNA"/>
</dbReference>
<evidence type="ECO:0000259" key="16">
    <source>
        <dbReference type="PROSITE" id="PS50880"/>
    </source>
</evidence>
<name>B8D628_DESA1</name>
<dbReference type="HAMAP" id="MF_01125">
    <property type="entry name" value="Reverse_gyrase"/>
    <property type="match status" value="1"/>
</dbReference>
<dbReference type="PANTHER" id="PTHR43505:SF1">
    <property type="entry name" value="REVERSE GYRASE"/>
    <property type="match status" value="1"/>
</dbReference>
<dbReference type="STRING" id="490899.DKAM_1233"/>
<dbReference type="InterPro" id="IPR003593">
    <property type="entry name" value="AAA+_ATPase"/>
</dbReference>
<reference evidence="20 21" key="1">
    <citation type="journal article" date="2009" name="J. Bacteriol.">
        <title>Complete genome sequence of the anaerobic, protein-degrading hyperthermophilic crenarchaeon Desulfurococcus kamchatkensis.</title>
        <authorList>
            <person name="Ravin N.V."/>
            <person name="Mardanov A.V."/>
            <person name="Beletsky A.V."/>
            <person name="Kublanov I.V."/>
            <person name="Kolganova T.V."/>
            <person name="Lebedinsky A.V."/>
            <person name="Chernyh N.A."/>
            <person name="Bonch-Osmolovskaya E.A."/>
            <person name="Skryabin K.G."/>
        </authorList>
    </citation>
    <scope>NUCLEOTIDE SEQUENCE [LARGE SCALE GENOMIC DNA]</scope>
    <source>
        <strain evidence="21">DSM 18924 / JCM 16383 / VKM B-2413 / 1221n</strain>
    </source>
</reference>
<dbReference type="eggNOG" id="arCOG01526">
    <property type="taxonomic scope" value="Archaea"/>
</dbReference>
<dbReference type="PROSITE" id="PS52039">
    <property type="entry name" value="TOPO_IA_2"/>
    <property type="match status" value="1"/>
</dbReference>
<keyword evidence="4 14" id="KW-0479">Metal-binding</keyword>
<dbReference type="Gene3D" id="1.10.290.10">
    <property type="entry name" value="Topoisomerase I, domain 4"/>
    <property type="match status" value="1"/>
</dbReference>
<dbReference type="Gene3D" id="3.40.50.140">
    <property type="match status" value="1"/>
</dbReference>